<dbReference type="VEuPathDB" id="AmoebaDB:NAEGRDRAFT_68757"/>
<keyword evidence="9" id="KW-1185">Reference proteome</keyword>
<dbReference type="Proteomes" id="UP000006671">
    <property type="component" value="Unassembled WGS sequence"/>
</dbReference>
<dbReference type="Pfam" id="PF14886">
    <property type="entry name" value="FAM183"/>
    <property type="match status" value="1"/>
</dbReference>
<evidence type="ECO:0000256" key="2">
    <source>
        <dbReference type="ARBA" id="ARBA00004245"/>
    </source>
</evidence>
<evidence type="ECO:0000256" key="4">
    <source>
        <dbReference type="ARBA" id="ARBA00023212"/>
    </source>
</evidence>
<dbReference type="EMBL" id="GG738874">
    <property type="protein sequence ID" value="EFC43314.1"/>
    <property type="molecule type" value="Genomic_DNA"/>
</dbReference>
<evidence type="ECO:0000313" key="9">
    <source>
        <dbReference type="Proteomes" id="UP000006671"/>
    </source>
</evidence>
<evidence type="ECO:0000256" key="3">
    <source>
        <dbReference type="ARBA" id="ARBA00022490"/>
    </source>
</evidence>
<keyword evidence="5" id="KW-0966">Cell projection</keyword>
<evidence type="ECO:0000256" key="1">
    <source>
        <dbReference type="ARBA" id="ARBA00004138"/>
    </source>
</evidence>
<accession>D2VIQ3</accession>
<dbReference type="AlphaFoldDB" id="D2VIQ3"/>
<dbReference type="PANTHER" id="PTHR33865:SF3">
    <property type="entry name" value="PROTEIN FAM183B"/>
    <property type="match status" value="1"/>
</dbReference>
<dbReference type="GO" id="GO:0097546">
    <property type="term" value="C:ciliary base"/>
    <property type="evidence" value="ECO:0007669"/>
    <property type="project" value="TreeGrafter"/>
</dbReference>
<feature type="region of interest" description="Disordered" evidence="7">
    <location>
        <begin position="129"/>
        <end position="153"/>
    </location>
</feature>
<comment type="similarity">
    <text evidence="6">Belongs to the CFAP144 family.</text>
</comment>
<evidence type="ECO:0000256" key="7">
    <source>
        <dbReference type="SAM" id="MobiDB-lite"/>
    </source>
</evidence>
<proteinExistence type="inferred from homology"/>
<protein>
    <submittedName>
        <fullName evidence="8">Predicted protein</fullName>
    </submittedName>
</protein>
<feature type="compositionally biased region" description="Basic and acidic residues" evidence="7">
    <location>
        <begin position="129"/>
        <end position="139"/>
    </location>
</feature>
<evidence type="ECO:0000256" key="6">
    <source>
        <dbReference type="ARBA" id="ARBA00034777"/>
    </source>
</evidence>
<evidence type="ECO:0000313" key="8">
    <source>
        <dbReference type="EMBL" id="EFC43314.1"/>
    </source>
</evidence>
<dbReference type="PANTHER" id="PTHR33865">
    <property type="entry name" value="PROTEIN FAM183B"/>
    <property type="match status" value="1"/>
</dbReference>
<reference evidence="8 9" key="1">
    <citation type="journal article" date="2010" name="Cell">
        <title>The genome of Naegleria gruberi illuminates early eukaryotic versatility.</title>
        <authorList>
            <person name="Fritz-Laylin L.K."/>
            <person name="Prochnik S.E."/>
            <person name="Ginger M.L."/>
            <person name="Dacks J.B."/>
            <person name="Carpenter M.L."/>
            <person name="Field M.C."/>
            <person name="Kuo A."/>
            <person name="Paredez A."/>
            <person name="Chapman J."/>
            <person name="Pham J."/>
            <person name="Shu S."/>
            <person name="Neupane R."/>
            <person name="Cipriano M."/>
            <person name="Mancuso J."/>
            <person name="Tu H."/>
            <person name="Salamov A."/>
            <person name="Lindquist E."/>
            <person name="Shapiro H."/>
            <person name="Lucas S."/>
            <person name="Grigoriev I.V."/>
            <person name="Cande W.Z."/>
            <person name="Fulton C."/>
            <person name="Rokhsar D.S."/>
            <person name="Dawson S.C."/>
        </authorList>
    </citation>
    <scope>NUCLEOTIDE SEQUENCE [LARGE SCALE GENOMIC DNA]</scope>
    <source>
        <strain evidence="8 9">NEG-M</strain>
    </source>
</reference>
<dbReference type="RefSeq" id="XP_002676058.1">
    <property type="nucleotide sequence ID" value="XM_002676012.1"/>
</dbReference>
<dbReference type="OMA" id="QFKANIR"/>
<feature type="compositionally biased region" description="Polar residues" evidence="7">
    <location>
        <begin position="141"/>
        <end position="153"/>
    </location>
</feature>
<dbReference type="KEGG" id="ngr:NAEGRDRAFT_68757"/>
<organism evidence="9">
    <name type="scientific">Naegleria gruberi</name>
    <name type="common">Amoeba</name>
    <dbReference type="NCBI Taxonomy" id="5762"/>
    <lineage>
        <taxon>Eukaryota</taxon>
        <taxon>Discoba</taxon>
        <taxon>Heterolobosea</taxon>
        <taxon>Tetramitia</taxon>
        <taxon>Eutetramitia</taxon>
        <taxon>Vahlkampfiidae</taxon>
        <taxon>Naegleria</taxon>
    </lineage>
</organism>
<sequence>MASKKGTFGSDGKSWADKYDAVSLNSIYRETFRKELQHHKLKEDYSTHPSKFGVVTDKPNKRGKKFLDKDQALLESIFNSLTPEQIEKFEQTVGEPVDNLIDTKITPEKEEEMMRTQREDQNFLETRKNLSKIPTDRFPKPQTSSQQVGWFHNQDTAIRSTTSFKPKKSCEETLFANQLVQFKANIRETSKGSAPPKK</sequence>
<dbReference type="GeneID" id="8852180"/>
<keyword evidence="3" id="KW-0963">Cytoplasm</keyword>
<name>D2VIQ3_NAEGR</name>
<comment type="subcellular location">
    <subcellularLocation>
        <location evidence="1">Cell projection</location>
        <location evidence="1">Cilium</location>
    </subcellularLocation>
    <subcellularLocation>
        <location evidence="2">Cytoplasm</location>
        <location evidence="2">Cytoskeleton</location>
    </subcellularLocation>
</comment>
<gene>
    <name evidence="8" type="ORF">NAEGRDRAFT_68757</name>
</gene>
<dbReference type="InterPro" id="IPR029214">
    <property type="entry name" value="CFAP144"/>
</dbReference>
<evidence type="ECO:0000256" key="5">
    <source>
        <dbReference type="ARBA" id="ARBA00023273"/>
    </source>
</evidence>
<dbReference type="GO" id="GO:0005856">
    <property type="term" value="C:cytoskeleton"/>
    <property type="evidence" value="ECO:0007669"/>
    <property type="project" value="UniProtKB-SubCell"/>
</dbReference>
<dbReference type="InParanoid" id="D2VIQ3"/>
<keyword evidence="4" id="KW-0206">Cytoskeleton</keyword>
<dbReference type="OrthoDB" id="446290at2759"/>